<dbReference type="Pfam" id="PF18962">
    <property type="entry name" value="Por_Secre_tail"/>
    <property type="match status" value="1"/>
</dbReference>
<organism evidence="2 3">
    <name type="scientific">Candidatus Raymondbacteria bacterium RIFOXYD12_FULL_49_13</name>
    <dbReference type="NCBI Taxonomy" id="1817890"/>
    <lineage>
        <taxon>Bacteria</taxon>
        <taxon>Raymondiibacteriota</taxon>
    </lineage>
</organism>
<name>A0A1F7FI77_UNCRA</name>
<dbReference type="NCBIfam" id="TIGR04183">
    <property type="entry name" value="Por_Secre_tail"/>
    <property type="match status" value="1"/>
</dbReference>
<proteinExistence type="predicted"/>
<accession>A0A1F7FI77</accession>
<reference evidence="2 3" key="1">
    <citation type="journal article" date="2016" name="Nat. Commun.">
        <title>Thousands of microbial genomes shed light on interconnected biogeochemical processes in an aquifer system.</title>
        <authorList>
            <person name="Anantharaman K."/>
            <person name="Brown C.T."/>
            <person name="Hug L.A."/>
            <person name="Sharon I."/>
            <person name="Castelle C.J."/>
            <person name="Probst A.J."/>
            <person name="Thomas B.C."/>
            <person name="Singh A."/>
            <person name="Wilkins M.J."/>
            <person name="Karaoz U."/>
            <person name="Brodie E.L."/>
            <person name="Williams K.H."/>
            <person name="Hubbard S.S."/>
            <person name="Banfield J.F."/>
        </authorList>
    </citation>
    <scope>NUCLEOTIDE SEQUENCE [LARGE SCALE GENOMIC DNA]</scope>
</reference>
<protein>
    <recommendedName>
        <fullName evidence="1">Secretion system C-terminal sorting domain-containing protein</fullName>
    </recommendedName>
</protein>
<comment type="caution">
    <text evidence="2">The sequence shown here is derived from an EMBL/GenBank/DDBJ whole genome shotgun (WGS) entry which is preliminary data.</text>
</comment>
<dbReference type="EMBL" id="MFYX01000033">
    <property type="protein sequence ID" value="OGK06333.1"/>
    <property type="molecule type" value="Genomic_DNA"/>
</dbReference>
<dbReference type="InterPro" id="IPR026444">
    <property type="entry name" value="Secre_tail"/>
</dbReference>
<sequence>MSVIKSMICIISLTSIAFGYFPTDYTGYEMIELRNTKQAWLSSASAEQSGNLWPSFTFYKFNVSHLLLMDWDVSSLPPFEEIAGVQMVFGEDERWLTTVSGIYYNCVRSDSDWTQASGSAFTVSAPHGEPSYLFCQSPDVPWAASAANLKELLMASDTYRPLENNRANEFHASGVCLGEIIFDLDLPAIKDLLEGTCHGLCFWGGSPDRYICNLYRLRVYKNQDKIEAATQKNNTSDQILLFPNPANPSINIQCPEEMVEAHISIFSINGDKLKTISTSKNSVFWDGTDSDGKKVTTGLYIYKVSGSINGTHTLFTGKFIVNK</sequence>
<dbReference type="Gene3D" id="2.60.40.4070">
    <property type="match status" value="1"/>
</dbReference>
<evidence type="ECO:0000313" key="2">
    <source>
        <dbReference type="EMBL" id="OGK06333.1"/>
    </source>
</evidence>
<feature type="domain" description="Secretion system C-terminal sorting" evidence="1">
    <location>
        <begin position="241"/>
        <end position="308"/>
    </location>
</feature>
<dbReference type="AlphaFoldDB" id="A0A1F7FI77"/>
<gene>
    <name evidence="2" type="ORF">A2519_08665</name>
</gene>
<evidence type="ECO:0000259" key="1">
    <source>
        <dbReference type="Pfam" id="PF18962"/>
    </source>
</evidence>
<evidence type="ECO:0000313" key="3">
    <source>
        <dbReference type="Proteomes" id="UP000179243"/>
    </source>
</evidence>
<dbReference type="Proteomes" id="UP000179243">
    <property type="component" value="Unassembled WGS sequence"/>
</dbReference>